<evidence type="ECO:0000256" key="2">
    <source>
        <dbReference type="ARBA" id="ARBA00023125"/>
    </source>
</evidence>
<dbReference type="SMART" id="SM00345">
    <property type="entry name" value="HTH_GNTR"/>
    <property type="match status" value="1"/>
</dbReference>
<dbReference type="InterPro" id="IPR036390">
    <property type="entry name" value="WH_DNA-bd_sf"/>
</dbReference>
<dbReference type="RefSeq" id="WP_191125356.1">
    <property type="nucleotide sequence ID" value="NZ_JACXWY010000016.1"/>
</dbReference>
<accession>A0A927EDT9</accession>
<keyword evidence="3" id="KW-0804">Transcription</keyword>
<dbReference type="EMBL" id="JACXWY010000016">
    <property type="protein sequence ID" value="MBD3848195.1"/>
    <property type="molecule type" value="Genomic_DNA"/>
</dbReference>
<evidence type="ECO:0000259" key="5">
    <source>
        <dbReference type="PROSITE" id="PS50949"/>
    </source>
</evidence>
<keyword evidence="1" id="KW-0805">Transcription regulation</keyword>
<dbReference type="GO" id="GO:0003677">
    <property type="term" value="F:DNA binding"/>
    <property type="evidence" value="ECO:0007669"/>
    <property type="project" value="UniProtKB-KW"/>
</dbReference>
<proteinExistence type="predicted"/>
<dbReference type="SUPFAM" id="SSF46785">
    <property type="entry name" value="Winged helix' DNA-binding domain"/>
    <property type="match status" value="1"/>
</dbReference>
<name>A0A927EDT9_9HYPH</name>
<evidence type="ECO:0000256" key="4">
    <source>
        <dbReference type="SAM" id="MobiDB-lite"/>
    </source>
</evidence>
<reference evidence="6" key="1">
    <citation type="submission" date="2020-09" db="EMBL/GenBank/DDBJ databases">
        <title>Bosea spartocytisi sp. nov. a root nodule endophyte of Spartocytisus supranubius in the high mountain ecosystem fo the Teide National Park (Canary Islands, Spain).</title>
        <authorList>
            <person name="Pulido-Suarez L."/>
            <person name="Peix A."/>
            <person name="Igual J.M."/>
            <person name="Socas-Perez N."/>
            <person name="Velazquez E."/>
            <person name="Flores-Felix J.D."/>
            <person name="Leon-Barrios M."/>
        </authorList>
    </citation>
    <scope>NUCLEOTIDE SEQUENCE</scope>
    <source>
        <strain evidence="6">SSUT16</strain>
    </source>
</reference>
<dbReference type="Gene3D" id="1.20.120.530">
    <property type="entry name" value="GntR ligand-binding domain-like"/>
    <property type="match status" value="1"/>
</dbReference>
<evidence type="ECO:0000313" key="7">
    <source>
        <dbReference type="Proteomes" id="UP000619295"/>
    </source>
</evidence>
<dbReference type="Pfam" id="PF00392">
    <property type="entry name" value="GntR"/>
    <property type="match status" value="1"/>
</dbReference>
<dbReference type="InterPro" id="IPR008920">
    <property type="entry name" value="TF_FadR/GntR_C"/>
</dbReference>
<evidence type="ECO:0000256" key="3">
    <source>
        <dbReference type="ARBA" id="ARBA00023163"/>
    </source>
</evidence>
<dbReference type="InterPro" id="IPR036388">
    <property type="entry name" value="WH-like_DNA-bd_sf"/>
</dbReference>
<protein>
    <submittedName>
        <fullName evidence="6">GntR family transcriptional regulator</fullName>
    </submittedName>
</protein>
<evidence type="ECO:0000256" key="1">
    <source>
        <dbReference type="ARBA" id="ARBA00023015"/>
    </source>
</evidence>
<dbReference type="PANTHER" id="PTHR43537">
    <property type="entry name" value="TRANSCRIPTIONAL REGULATOR, GNTR FAMILY"/>
    <property type="match status" value="1"/>
</dbReference>
<dbReference type="Pfam" id="PF07729">
    <property type="entry name" value="FCD"/>
    <property type="match status" value="1"/>
</dbReference>
<dbReference type="SUPFAM" id="SSF48008">
    <property type="entry name" value="GntR ligand-binding domain-like"/>
    <property type="match status" value="1"/>
</dbReference>
<dbReference type="PROSITE" id="PS50949">
    <property type="entry name" value="HTH_GNTR"/>
    <property type="match status" value="1"/>
</dbReference>
<feature type="region of interest" description="Disordered" evidence="4">
    <location>
        <begin position="1"/>
        <end position="25"/>
    </location>
</feature>
<gene>
    <name evidence="6" type="ORF">IED13_21060</name>
</gene>
<comment type="caution">
    <text evidence="6">The sequence shown here is derived from an EMBL/GenBank/DDBJ whole genome shotgun (WGS) entry which is preliminary data.</text>
</comment>
<dbReference type="InterPro" id="IPR011711">
    <property type="entry name" value="GntR_C"/>
</dbReference>
<dbReference type="AlphaFoldDB" id="A0A927EDT9"/>
<feature type="domain" description="HTH gntR-type" evidence="5">
    <location>
        <begin position="28"/>
        <end position="95"/>
    </location>
</feature>
<dbReference type="PANTHER" id="PTHR43537:SF50">
    <property type="entry name" value="TRANSCRIPTIONAL REGULATORY PROTEIN"/>
    <property type="match status" value="1"/>
</dbReference>
<dbReference type="GO" id="GO:0003700">
    <property type="term" value="F:DNA-binding transcription factor activity"/>
    <property type="evidence" value="ECO:0007669"/>
    <property type="project" value="InterPro"/>
</dbReference>
<organism evidence="6 7">
    <name type="scientific">Bosea spartocytisi</name>
    <dbReference type="NCBI Taxonomy" id="2773451"/>
    <lineage>
        <taxon>Bacteria</taxon>
        <taxon>Pseudomonadati</taxon>
        <taxon>Pseudomonadota</taxon>
        <taxon>Alphaproteobacteria</taxon>
        <taxon>Hyphomicrobiales</taxon>
        <taxon>Boseaceae</taxon>
        <taxon>Bosea</taxon>
    </lineage>
</organism>
<dbReference type="SMART" id="SM00895">
    <property type="entry name" value="FCD"/>
    <property type="match status" value="1"/>
</dbReference>
<keyword evidence="2" id="KW-0238">DNA-binding</keyword>
<dbReference type="InterPro" id="IPR000524">
    <property type="entry name" value="Tscrpt_reg_HTH_GntR"/>
</dbReference>
<sequence length="240" mass="26564">MYPSRRPTKPRSQTSDRASGLTALEHPRSLAEMVEQRLRDAIVNAELPFGHALPEDETGLALGVSRTPLRAALARLAALGLVTIVPNRGAFVFDPSLEDVKQLAGFRLMLETEAVMLCLDGAAENTEAELKTVLTIMETAHREQDGTAYASSDTDFHAVFFRNCGNLFVANAFATISWQVAALRAHLSVDRSWERDTSFLEHREIVEAFSSGSRDDLRRILRDHILRAAKAYSNVIAQET</sequence>
<dbReference type="Gene3D" id="1.10.10.10">
    <property type="entry name" value="Winged helix-like DNA-binding domain superfamily/Winged helix DNA-binding domain"/>
    <property type="match status" value="1"/>
</dbReference>
<dbReference type="Proteomes" id="UP000619295">
    <property type="component" value="Unassembled WGS sequence"/>
</dbReference>
<evidence type="ECO:0000313" key="6">
    <source>
        <dbReference type="EMBL" id="MBD3848195.1"/>
    </source>
</evidence>
<keyword evidence="7" id="KW-1185">Reference proteome</keyword>